<dbReference type="InterPro" id="IPR036388">
    <property type="entry name" value="WH-like_DNA-bd_sf"/>
</dbReference>
<dbReference type="Gene3D" id="1.10.10.10">
    <property type="entry name" value="Winged helix-like DNA-binding domain superfamily/Winged helix DNA-binding domain"/>
    <property type="match status" value="1"/>
</dbReference>
<proteinExistence type="predicted"/>
<protein>
    <submittedName>
        <fullName evidence="1">Uncharacterized protein</fullName>
    </submittedName>
</protein>
<accession>A0A7C5PFV6</accession>
<dbReference type="EMBL" id="DRUY01000029">
    <property type="protein sequence ID" value="HHI65051.1"/>
    <property type="molecule type" value="Genomic_DNA"/>
</dbReference>
<organism evidence="1">
    <name type="scientific">Thermodesulfobium narugense</name>
    <dbReference type="NCBI Taxonomy" id="184064"/>
    <lineage>
        <taxon>Bacteria</taxon>
        <taxon>Pseudomonadati</taxon>
        <taxon>Thermodesulfobiota</taxon>
        <taxon>Thermodesulfobiia</taxon>
        <taxon>Thermodesulfobiales</taxon>
        <taxon>Thermodesulfobiaceae</taxon>
        <taxon>Thermodesulfobium</taxon>
    </lineage>
</organism>
<evidence type="ECO:0000313" key="1">
    <source>
        <dbReference type="EMBL" id="HHI65051.1"/>
    </source>
</evidence>
<dbReference type="AlphaFoldDB" id="A0A7C5PFV6"/>
<dbReference type="InterPro" id="IPR036390">
    <property type="entry name" value="WH_DNA-bd_sf"/>
</dbReference>
<sequence>MKLVEVIEFIESRPVITSNDVSKNFSISKAYARIFLQRLFKRGLVRRIEKGKYSYVNDALVIACNLVYPSYISFFTAASIKGYTEQLPRSIQLATTAYKRDIAFDGTKIEFINLPSWSFYGYLKQMRNGFTIFIAEDEKLIIDILLKPKTVGNFEEMIEIIKNTRVQEDKIKEYAKRIKNVSLLKRLGYFLEEYKNIDLSDIVSIRDRNYVNLNPFGKLGKKINKKWRIKYD</sequence>
<name>A0A7C5PFV6_9BACT</name>
<dbReference type="SUPFAM" id="SSF46785">
    <property type="entry name" value="Winged helix' DNA-binding domain"/>
    <property type="match status" value="1"/>
</dbReference>
<reference evidence="1" key="1">
    <citation type="journal article" date="2020" name="mSystems">
        <title>Genome- and Community-Level Interaction Insights into Carbon Utilization and Element Cycling Functions of Hydrothermarchaeota in Hydrothermal Sediment.</title>
        <authorList>
            <person name="Zhou Z."/>
            <person name="Liu Y."/>
            <person name="Xu W."/>
            <person name="Pan J."/>
            <person name="Luo Z.H."/>
            <person name="Li M."/>
        </authorList>
    </citation>
    <scope>NUCLEOTIDE SEQUENCE [LARGE SCALE GENOMIC DNA]</scope>
    <source>
        <strain evidence="1">SpSt-1019</strain>
    </source>
</reference>
<gene>
    <name evidence="1" type="ORF">ENL70_00700</name>
</gene>
<comment type="caution">
    <text evidence="1">The sequence shown here is derived from an EMBL/GenBank/DDBJ whole genome shotgun (WGS) entry which is preliminary data.</text>
</comment>